<dbReference type="InterPro" id="IPR018212">
    <property type="entry name" value="Na/solute_symporter_CS"/>
</dbReference>
<feature type="transmembrane region" description="Helical" evidence="11">
    <location>
        <begin position="286"/>
        <end position="305"/>
    </location>
</feature>
<feature type="transmembrane region" description="Helical" evidence="11">
    <location>
        <begin position="332"/>
        <end position="351"/>
    </location>
</feature>
<dbReference type="PROSITE" id="PS50283">
    <property type="entry name" value="NA_SOLUT_SYMP_3"/>
    <property type="match status" value="1"/>
</dbReference>
<evidence type="ECO:0000256" key="8">
    <source>
        <dbReference type="ARBA" id="ARBA00022777"/>
    </source>
</evidence>
<dbReference type="InterPro" id="IPR036890">
    <property type="entry name" value="HATPase_C_sf"/>
</dbReference>
<feature type="transmembrane region" description="Helical" evidence="11">
    <location>
        <begin position="62"/>
        <end position="84"/>
    </location>
</feature>
<dbReference type="InterPro" id="IPR036097">
    <property type="entry name" value="HisK_dim/P_sf"/>
</dbReference>
<dbReference type="InterPro" id="IPR003594">
    <property type="entry name" value="HATPase_dom"/>
</dbReference>
<dbReference type="PROSITE" id="PS50109">
    <property type="entry name" value="HIS_KIN"/>
    <property type="match status" value="1"/>
</dbReference>
<dbReference type="Pfam" id="PF00512">
    <property type="entry name" value="HisKA"/>
    <property type="match status" value="1"/>
</dbReference>
<dbReference type="SMART" id="SM00387">
    <property type="entry name" value="HATPase_c"/>
    <property type="match status" value="1"/>
</dbReference>
<comment type="catalytic activity">
    <reaction evidence="1">
        <text>ATP + protein L-histidine = ADP + protein N-phospho-L-histidine.</text>
        <dbReference type="EC" id="2.7.13.3"/>
    </reaction>
</comment>
<dbReference type="InterPro" id="IPR004358">
    <property type="entry name" value="Sig_transdc_His_kin-like_C"/>
</dbReference>
<dbReference type="PANTHER" id="PTHR42878:SF15">
    <property type="entry name" value="BACTERIOPHYTOCHROME"/>
    <property type="match status" value="1"/>
</dbReference>
<dbReference type="RefSeq" id="WP_229595390.1">
    <property type="nucleotide sequence ID" value="NZ_AP024485.1"/>
</dbReference>
<feature type="transmembrane region" description="Helical" evidence="11">
    <location>
        <begin position="248"/>
        <end position="265"/>
    </location>
</feature>
<dbReference type="PRINTS" id="PR00344">
    <property type="entry name" value="BCTRLSENSOR"/>
</dbReference>
<keyword evidence="10 11" id="KW-0472">Membrane</keyword>
<dbReference type="Proteomes" id="UP001053296">
    <property type="component" value="Chromosome"/>
</dbReference>
<dbReference type="Gene3D" id="1.10.287.130">
    <property type="match status" value="1"/>
</dbReference>
<evidence type="ECO:0000256" key="3">
    <source>
        <dbReference type="ARBA" id="ARBA00006434"/>
    </source>
</evidence>
<evidence type="ECO:0000259" key="12">
    <source>
        <dbReference type="PROSITE" id="PS50109"/>
    </source>
</evidence>
<dbReference type="PROSITE" id="PS00457">
    <property type="entry name" value="NA_SOLUT_SYMP_2"/>
    <property type="match status" value="1"/>
</dbReference>
<dbReference type="EMBL" id="AP024485">
    <property type="protein sequence ID" value="BCS88066.1"/>
    <property type="molecule type" value="Genomic_DNA"/>
</dbReference>
<evidence type="ECO:0000256" key="5">
    <source>
        <dbReference type="ARBA" id="ARBA00022553"/>
    </source>
</evidence>
<feature type="domain" description="Histidine kinase" evidence="12">
    <location>
        <begin position="698"/>
        <end position="909"/>
    </location>
</feature>
<dbReference type="InterPro" id="IPR005467">
    <property type="entry name" value="His_kinase_dom"/>
</dbReference>
<keyword evidence="7 11" id="KW-0812">Transmembrane</keyword>
<dbReference type="CDD" id="cd00082">
    <property type="entry name" value="HisKA"/>
    <property type="match status" value="1"/>
</dbReference>
<dbReference type="Gene3D" id="3.30.565.10">
    <property type="entry name" value="Histidine kinase-like ATPase, C-terminal domain"/>
    <property type="match status" value="1"/>
</dbReference>
<reference evidence="13" key="1">
    <citation type="journal article" date="2022" name="Arch. Microbiol.">
        <title>Pseudodesulfovibrio sediminis sp. nov., a mesophilic and neutrophilic sulfate-reducing bacterium isolated from sediment of a brackish lake.</title>
        <authorList>
            <person name="Takahashi A."/>
            <person name="Kojima H."/>
            <person name="Watanabe M."/>
            <person name="Fukui M."/>
        </authorList>
    </citation>
    <scope>NUCLEOTIDE SEQUENCE</scope>
    <source>
        <strain evidence="13">SF6</strain>
    </source>
</reference>
<feature type="transmembrane region" description="Helical" evidence="11">
    <location>
        <begin position="37"/>
        <end position="56"/>
    </location>
</feature>
<feature type="transmembrane region" description="Helical" evidence="11">
    <location>
        <begin position="116"/>
        <end position="136"/>
    </location>
</feature>
<dbReference type="SUPFAM" id="SSF47384">
    <property type="entry name" value="Homodimeric domain of signal transducing histidine kinase"/>
    <property type="match status" value="1"/>
</dbReference>
<dbReference type="InterPro" id="IPR038377">
    <property type="entry name" value="Na/Glc_symporter_sf"/>
</dbReference>
<feature type="transmembrane region" description="Helical" evidence="11">
    <location>
        <begin position="446"/>
        <end position="463"/>
    </location>
</feature>
<name>A0ABM7P324_9BACT</name>
<evidence type="ECO:0000256" key="2">
    <source>
        <dbReference type="ARBA" id="ARBA00004141"/>
    </source>
</evidence>
<keyword evidence="8" id="KW-0418">Kinase</keyword>
<dbReference type="EC" id="2.7.13.3" evidence="4"/>
<feature type="transmembrane region" description="Helical" evidence="11">
    <location>
        <begin position="413"/>
        <end position="434"/>
    </location>
</feature>
<accession>A0ABM7P324</accession>
<dbReference type="InterPro" id="IPR050351">
    <property type="entry name" value="BphY/WalK/GraS-like"/>
</dbReference>
<dbReference type="InterPro" id="IPR001734">
    <property type="entry name" value="Na/solute_symporter"/>
</dbReference>
<evidence type="ECO:0000256" key="1">
    <source>
        <dbReference type="ARBA" id="ARBA00000085"/>
    </source>
</evidence>
<evidence type="ECO:0000313" key="13">
    <source>
        <dbReference type="EMBL" id="BCS88066.1"/>
    </source>
</evidence>
<feature type="transmembrane region" description="Helical" evidence="11">
    <location>
        <begin position="156"/>
        <end position="178"/>
    </location>
</feature>
<dbReference type="SUPFAM" id="SSF55874">
    <property type="entry name" value="ATPase domain of HSP90 chaperone/DNA topoisomerase II/histidine kinase"/>
    <property type="match status" value="1"/>
</dbReference>
<protein>
    <recommendedName>
        <fullName evidence="4">histidine kinase</fullName>
        <ecNumber evidence="4">2.7.13.3</ecNumber>
    </recommendedName>
</protein>
<feature type="transmembrane region" description="Helical" evidence="11">
    <location>
        <begin position="6"/>
        <end position="25"/>
    </location>
</feature>
<sequence length="909" mass="101070">MFSPLTVLLVLLLYFGLLFLLAQWVEGKSALSRKIAGSPLVYGLSLAVFCTSWTYYGSVGKVVTSGMLFTTIYIGPTLTIILWWQIMRRMTRIKNRYHITSIADFISARYDRSSSLAALASCAALAGSTPYIALQIKSVVATFGIIATDSGTNISWVQSQIGPIAVILMITFTIMFGVRRIDPTERHQGMVTAVAMESIVKLTAFLACGIFITYIAHNGVADLFSAARTAGVAVDEIVTVSGSVETPYSTWSTYLLLAMSAIMFLPRQFHVAVIENSEERHIATAMWLFPLYVLLISIFVVPIALEGMRVGFAETMADTYVLRLPMWYNRPWLALFVYIGGVSAAVSMVMISSMTLSTMLTNHILLPVLSAVKFLRPLRRHLLRLKWFGVTLVILTGYWFNEAVGDSFMLVNMGMISFAAALQFAPSILGGIFWERGNKVGAQAGLVAGYAIWFYTLVVPAFAQNIPFFQQITEFGLFNMAFLKPEALFGMTSMDPLSQSVFWTMLFNVGLYMTGSMLCEARASGIELARDFVNIFASETPSLHDSDNATIDLTSKTHAIIKTLTHYVESEDAENMFVKSVQRVGLSECCKVSLSELAELLGEVEKRLSGTVGAAEAHTAIMDTDVYTEEERARLSNMYAEILADLKLTPGELKRRVDYYKERECLLSQQATDLEMRVKARTIDLESANKELEAFSYSVSHDLRAPLRAIDGFSLALIEDYADRLDAEGLDFLNRVRKASQRMGDVIDDILALSRVAALEVERELVDMSDIVLDVVEETHELHRAGPHVNVEIQPKLTAEADPRLVRLLLENLLGNAWKFSADTEEPHISFSVEEMEGKEWFVVRDNGAGFDMQYANKLFLPFSRLHTKEEFEGTGIGLAIVERVVRKHGGEVKAEGRVDEGAAFFFTL</sequence>
<comment type="subcellular location">
    <subcellularLocation>
        <location evidence="2">Membrane</location>
        <topology evidence="2">Multi-pass membrane protein</topology>
    </subcellularLocation>
</comment>
<keyword evidence="6" id="KW-0808">Transferase</keyword>
<dbReference type="PANTHER" id="PTHR42878">
    <property type="entry name" value="TWO-COMPONENT HISTIDINE KINASE"/>
    <property type="match status" value="1"/>
</dbReference>
<organism evidence="13 14">
    <name type="scientific">Pseudodesulfovibrio sediminis</name>
    <dbReference type="NCBI Taxonomy" id="2810563"/>
    <lineage>
        <taxon>Bacteria</taxon>
        <taxon>Pseudomonadati</taxon>
        <taxon>Thermodesulfobacteriota</taxon>
        <taxon>Desulfovibrionia</taxon>
        <taxon>Desulfovibrionales</taxon>
        <taxon>Desulfovibrionaceae</taxon>
    </lineage>
</organism>
<keyword evidence="5" id="KW-0597">Phosphoprotein</keyword>
<evidence type="ECO:0000256" key="10">
    <source>
        <dbReference type="ARBA" id="ARBA00023136"/>
    </source>
</evidence>
<keyword evidence="9 11" id="KW-1133">Transmembrane helix</keyword>
<evidence type="ECO:0000256" key="6">
    <source>
        <dbReference type="ARBA" id="ARBA00022679"/>
    </source>
</evidence>
<gene>
    <name evidence="13" type="ORF">PSDVSF_13080</name>
</gene>
<evidence type="ECO:0000313" key="14">
    <source>
        <dbReference type="Proteomes" id="UP001053296"/>
    </source>
</evidence>
<feature type="transmembrane region" description="Helical" evidence="11">
    <location>
        <begin position="383"/>
        <end position="401"/>
    </location>
</feature>
<dbReference type="Gene3D" id="1.20.1730.10">
    <property type="entry name" value="Sodium/glucose cotransporter"/>
    <property type="match status" value="1"/>
</dbReference>
<proteinExistence type="inferred from homology"/>
<dbReference type="SMART" id="SM00388">
    <property type="entry name" value="HisKA"/>
    <property type="match status" value="1"/>
</dbReference>
<evidence type="ECO:0000256" key="7">
    <source>
        <dbReference type="ARBA" id="ARBA00022692"/>
    </source>
</evidence>
<evidence type="ECO:0000256" key="4">
    <source>
        <dbReference type="ARBA" id="ARBA00012438"/>
    </source>
</evidence>
<evidence type="ECO:0000256" key="11">
    <source>
        <dbReference type="SAM" id="Phobius"/>
    </source>
</evidence>
<dbReference type="Pfam" id="PF02518">
    <property type="entry name" value="HATPase_c"/>
    <property type="match status" value="1"/>
</dbReference>
<dbReference type="InterPro" id="IPR003661">
    <property type="entry name" value="HisK_dim/P_dom"/>
</dbReference>
<keyword evidence="14" id="KW-1185">Reference proteome</keyword>
<comment type="similarity">
    <text evidence="3">Belongs to the sodium:solute symporter (SSF) (TC 2.A.21) family.</text>
</comment>
<evidence type="ECO:0000256" key="9">
    <source>
        <dbReference type="ARBA" id="ARBA00022989"/>
    </source>
</evidence>
<feature type="transmembrane region" description="Helical" evidence="11">
    <location>
        <begin position="199"/>
        <end position="216"/>
    </location>
</feature>